<evidence type="ECO:0000313" key="1">
    <source>
        <dbReference type="EMBL" id="KAF8756171.1"/>
    </source>
</evidence>
<dbReference type="AlphaFoldDB" id="A0A8H7M614"/>
<dbReference type="Gene3D" id="3.30.420.10">
    <property type="entry name" value="Ribonuclease H-like superfamily/Ribonuclease H"/>
    <property type="match status" value="1"/>
</dbReference>
<proteinExistence type="predicted"/>
<dbReference type="Proteomes" id="UP000614334">
    <property type="component" value="Unassembled WGS sequence"/>
</dbReference>
<accession>A0A8H7M614</accession>
<dbReference type="SUPFAM" id="SSF53098">
    <property type="entry name" value="Ribonuclease H-like"/>
    <property type="match status" value="1"/>
</dbReference>
<organism evidence="1 2">
    <name type="scientific">Rhizoctonia solani</name>
    <dbReference type="NCBI Taxonomy" id="456999"/>
    <lineage>
        <taxon>Eukaryota</taxon>
        <taxon>Fungi</taxon>
        <taxon>Dikarya</taxon>
        <taxon>Basidiomycota</taxon>
        <taxon>Agaricomycotina</taxon>
        <taxon>Agaricomycetes</taxon>
        <taxon>Cantharellales</taxon>
        <taxon>Ceratobasidiaceae</taxon>
        <taxon>Rhizoctonia</taxon>
    </lineage>
</organism>
<dbReference type="InterPro" id="IPR012337">
    <property type="entry name" value="RNaseH-like_sf"/>
</dbReference>
<evidence type="ECO:0008006" key="3">
    <source>
        <dbReference type="Google" id="ProtNLM"/>
    </source>
</evidence>
<dbReference type="EMBL" id="JACYCF010000007">
    <property type="protein sequence ID" value="KAF8756171.1"/>
    <property type="molecule type" value="Genomic_DNA"/>
</dbReference>
<dbReference type="InterPro" id="IPR036397">
    <property type="entry name" value="RNaseH_sf"/>
</dbReference>
<dbReference type="PANTHER" id="PTHR45835:SF99">
    <property type="entry name" value="CHROMO DOMAIN-CONTAINING PROTEIN-RELATED"/>
    <property type="match status" value="1"/>
</dbReference>
<comment type="caution">
    <text evidence="1">The sequence shown here is derived from an EMBL/GenBank/DDBJ whole genome shotgun (WGS) entry which is preliminary data.</text>
</comment>
<reference evidence="1" key="1">
    <citation type="submission" date="2020-09" db="EMBL/GenBank/DDBJ databases">
        <title>Comparative genome analyses of four rice-infecting Rhizoctonia solani isolates reveal extensive enrichment of homogalacturonan modification genes.</title>
        <authorList>
            <person name="Lee D.-Y."/>
            <person name="Jeon J."/>
            <person name="Kim K.-T."/>
            <person name="Cheong K."/>
            <person name="Song H."/>
            <person name="Choi G."/>
            <person name="Ko J."/>
            <person name="Opiyo S.O."/>
            <person name="Zuo S."/>
            <person name="Madhav S."/>
            <person name="Lee Y.-H."/>
            <person name="Wang G.-L."/>
        </authorList>
    </citation>
    <scope>NUCLEOTIDE SEQUENCE</scope>
    <source>
        <strain evidence="1">AG1-IA B2</strain>
    </source>
</reference>
<sequence>MEHVNPTVEHFLWAYLGVNQKDWVKWLPMAEFAYNNAVHSSTGKSPFKALYRWEPTLTPSNIPTDVPEADDLAVQMEAQWPEIEAALRQSKTCMTAGETGKPISFEVGEEAWLDAKNKAEDSES</sequence>
<evidence type="ECO:0000313" key="2">
    <source>
        <dbReference type="Proteomes" id="UP000614334"/>
    </source>
</evidence>
<gene>
    <name evidence="1" type="ORF">RHS01_04624</name>
</gene>
<protein>
    <recommendedName>
        <fullName evidence="3">Integrase catalytic domain-containing protein</fullName>
    </recommendedName>
</protein>
<name>A0A8H7M614_9AGAM</name>
<dbReference type="PANTHER" id="PTHR45835">
    <property type="entry name" value="YALI0A06105P"/>
    <property type="match status" value="1"/>
</dbReference>
<dbReference type="GO" id="GO:0003676">
    <property type="term" value="F:nucleic acid binding"/>
    <property type="evidence" value="ECO:0007669"/>
    <property type="project" value="InterPro"/>
</dbReference>